<dbReference type="InterPro" id="IPR050706">
    <property type="entry name" value="Cyclic-di-GMP_PDE-like"/>
</dbReference>
<dbReference type="KEGG" id="bpb:bpr_I2003"/>
<feature type="transmembrane region" description="Helical" evidence="1">
    <location>
        <begin position="42"/>
        <end position="63"/>
    </location>
</feature>
<evidence type="ECO:0000259" key="2">
    <source>
        <dbReference type="PROSITE" id="PS50883"/>
    </source>
</evidence>
<feature type="transmembrane region" description="Helical" evidence="1">
    <location>
        <begin position="116"/>
        <end position="140"/>
    </location>
</feature>
<dbReference type="CDD" id="cd01948">
    <property type="entry name" value="EAL"/>
    <property type="match status" value="1"/>
</dbReference>
<dbReference type="eggNOG" id="COG2200">
    <property type="taxonomic scope" value="Bacteria"/>
</dbReference>
<feature type="transmembrane region" description="Helical" evidence="1">
    <location>
        <begin position="83"/>
        <end position="104"/>
    </location>
</feature>
<dbReference type="AlphaFoldDB" id="E0RYP2"/>
<gene>
    <name evidence="3" type="ordered locus">bpr_I2003</name>
</gene>
<dbReference type="SMART" id="SM00052">
    <property type="entry name" value="EAL"/>
    <property type="match status" value="1"/>
</dbReference>
<dbReference type="Pfam" id="PF00563">
    <property type="entry name" value="EAL"/>
    <property type="match status" value="1"/>
</dbReference>
<accession>E0RYP2</accession>
<evidence type="ECO:0000313" key="3">
    <source>
        <dbReference type="EMBL" id="ADL34737.1"/>
    </source>
</evidence>
<dbReference type="Proteomes" id="UP000001299">
    <property type="component" value="Chromosome 1"/>
</dbReference>
<dbReference type="STRING" id="515622.bpr_I2003"/>
<dbReference type="Gene3D" id="3.20.20.450">
    <property type="entry name" value="EAL domain"/>
    <property type="match status" value="1"/>
</dbReference>
<feature type="transmembrane region" description="Helical" evidence="1">
    <location>
        <begin position="12"/>
        <end position="30"/>
    </location>
</feature>
<dbReference type="EMBL" id="CP001810">
    <property type="protein sequence ID" value="ADL34737.1"/>
    <property type="molecule type" value="Genomic_DNA"/>
</dbReference>
<dbReference type="InterPro" id="IPR035919">
    <property type="entry name" value="EAL_sf"/>
</dbReference>
<sequence length="651" mass="74383">MELITNPQSYNICFSIASLLLIMVTYLIHASEDKVYNKQGHIFGALILDAFMLNLMGFVHNIYLYSDVAKTIIGYEGNTYVVIAEKMFAHLLPYLSITYVMSLFQLNLDRLWKKAVMIFPVFYAIAVFVIGFFTNFYFYFTEEGNLKYIYPQGATVYLGADLYFAFATYLLIKYSRSLSTEKAYALWVYYFLMMLAVPVRIFTKSSSIFEFSVSLALLLCVYTFQNPSEFVDRFSGAATRNALHFSILTNLLQKKEFTLYGIHIDRLSAAVGEKSPELSAELLSQMTDYLKGLSPDGIVYYPYMDDFIILFPGVTADESIIEKTSDQVRRRFKDIWKVGDEELKFFETPYVLSFPEEIDSLERYQEVKVVLDKVLVKQARDIVHFSDINLKVIEHDKKVDSIVKHALEDGLLEVYYQPIYSPVTGKFSSCEALLRLKDPQLGFISPAIFMPIAERNGTILEIDRFVLNNVCDMIANADVRKYGLEYTEVNLSVVDCIQTNLADNVMGTLDKYGVDTSEINFEITETYEQGITAVMDENITGLRDKGITFSMDDFGTGYSNIVRIATMPVEIFKLDKSIIQSAFDSEKSYMVMLNLIRIIKSLGKEIVAEGVETGEQARQLIKLGCDHIQGFFYARPMPKDQFVQFLKEHNG</sequence>
<feature type="transmembrane region" description="Helical" evidence="1">
    <location>
        <begin position="152"/>
        <end position="172"/>
    </location>
</feature>
<keyword evidence="4" id="KW-1185">Reference proteome</keyword>
<protein>
    <submittedName>
        <fullName evidence="3">EAL domain-containing protein</fullName>
    </submittedName>
</protein>
<name>E0RYP2_BUTPB</name>
<dbReference type="PANTHER" id="PTHR33121">
    <property type="entry name" value="CYCLIC DI-GMP PHOSPHODIESTERASE PDEF"/>
    <property type="match status" value="1"/>
</dbReference>
<reference evidence="3 4" key="1">
    <citation type="journal article" date="2010" name="PLoS ONE">
        <title>The glycobiome of the rumen bacterium Butyrivibrio proteoclasticus B316(T) highlights adaptation to a polysaccharide-rich environment.</title>
        <authorList>
            <person name="Kelly W.J."/>
            <person name="Leahy S.C."/>
            <person name="Altermann E."/>
            <person name="Yeoman C.J."/>
            <person name="Dunne J.C."/>
            <person name="Kong Z."/>
            <person name="Pacheco D.M."/>
            <person name="Li D."/>
            <person name="Noel S.J."/>
            <person name="Moon C.D."/>
            <person name="Cookson A.L."/>
            <person name="Attwood G.T."/>
        </authorList>
    </citation>
    <scope>NUCLEOTIDE SEQUENCE [LARGE SCALE GENOMIC DNA]</scope>
    <source>
        <strain evidence="4">ATCC 51982 / DSM 14932 / B316</strain>
    </source>
</reference>
<feature type="transmembrane region" description="Helical" evidence="1">
    <location>
        <begin position="184"/>
        <end position="202"/>
    </location>
</feature>
<keyword evidence="1" id="KW-0472">Membrane</keyword>
<dbReference type="HOGENOM" id="CLU_000445_70_60_9"/>
<dbReference type="RefSeq" id="WP_013281391.1">
    <property type="nucleotide sequence ID" value="NC_014387.1"/>
</dbReference>
<keyword evidence="1" id="KW-0812">Transmembrane</keyword>
<evidence type="ECO:0000256" key="1">
    <source>
        <dbReference type="SAM" id="Phobius"/>
    </source>
</evidence>
<evidence type="ECO:0000313" key="4">
    <source>
        <dbReference type="Proteomes" id="UP000001299"/>
    </source>
</evidence>
<feature type="domain" description="EAL" evidence="2">
    <location>
        <begin position="396"/>
        <end position="650"/>
    </location>
</feature>
<dbReference type="PANTHER" id="PTHR33121:SF70">
    <property type="entry name" value="SIGNALING PROTEIN YKOW"/>
    <property type="match status" value="1"/>
</dbReference>
<organism evidence="3 4">
    <name type="scientific">Butyrivibrio proteoclasticus (strain ATCC 51982 / DSM 14932 / B316)</name>
    <name type="common">Clostridium proteoclasticum</name>
    <dbReference type="NCBI Taxonomy" id="515622"/>
    <lineage>
        <taxon>Bacteria</taxon>
        <taxon>Bacillati</taxon>
        <taxon>Bacillota</taxon>
        <taxon>Clostridia</taxon>
        <taxon>Lachnospirales</taxon>
        <taxon>Lachnospiraceae</taxon>
        <taxon>Butyrivibrio</taxon>
    </lineage>
</organism>
<proteinExistence type="predicted"/>
<keyword evidence="1" id="KW-1133">Transmembrane helix</keyword>
<dbReference type="SUPFAM" id="SSF141868">
    <property type="entry name" value="EAL domain-like"/>
    <property type="match status" value="1"/>
</dbReference>
<dbReference type="InterPro" id="IPR001633">
    <property type="entry name" value="EAL_dom"/>
</dbReference>
<dbReference type="GO" id="GO:0071111">
    <property type="term" value="F:cyclic-guanylate-specific phosphodiesterase activity"/>
    <property type="evidence" value="ECO:0007669"/>
    <property type="project" value="InterPro"/>
</dbReference>
<dbReference type="PROSITE" id="PS50883">
    <property type="entry name" value="EAL"/>
    <property type="match status" value="1"/>
</dbReference>